<feature type="coiled-coil region" evidence="1">
    <location>
        <begin position="101"/>
        <end position="128"/>
    </location>
</feature>
<keyword evidence="2" id="KW-1133">Transmembrane helix</keyword>
<accession>A0A1M6GNG0</accession>
<gene>
    <name evidence="4" type="ORF">SAMN02745176_02445</name>
</gene>
<keyword evidence="2" id="KW-0812">Transmembrane</keyword>
<sequence>MKKNVWRIMLIIVFLFSYLIINTKVLESNNKNVFSIPGLPRPIGKEPVIITSAGQSTNTYIIKDISNRLMLRSYFLPQAKSNDLKEAKTIVFSIDYSPLSLKLQGKKYEEEKERIKELVDKADHIDMKIVSIVFGGKKQNKKENIELLDIVLPKSDYIIGVKESYCESYIIQIAKDNDIQITLVDGVKAIYEPFASIFR</sequence>
<name>A0A1M6GNG0_9FIRM</name>
<evidence type="ECO:0000256" key="1">
    <source>
        <dbReference type="SAM" id="Coils"/>
    </source>
</evidence>
<dbReference type="RefSeq" id="WP_073026477.1">
    <property type="nucleotide sequence ID" value="NZ_FQZS01000016.1"/>
</dbReference>
<dbReference type="OrthoDB" id="2691990at2"/>
<dbReference type="Proteomes" id="UP000184442">
    <property type="component" value="Unassembled WGS sequence"/>
</dbReference>
<dbReference type="InterPro" id="IPR046272">
    <property type="entry name" value="DUF6305"/>
</dbReference>
<evidence type="ECO:0000259" key="3">
    <source>
        <dbReference type="Pfam" id="PF19823"/>
    </source>
</evidence>
<keyword evidence="2" id="KW-0472">Membrane</keyword>
<feature type="transmembrane region" description="Helical" evidence="2">
    <location>
        <begin position="5"/>
        <end position="21"/>
    </location>
</feature>
<keyword evidence="1" id="KW-0175">Coiled coil</keyword>
<evidence type="ECO:0000313" key="5">
    <source>
        <dbReference type="Proteomes" id="UP000184442"/>
    </source>
</evidence>
<reference evidence="4 5" key="1">
    <citation type="submission" date="2016-11" db="EMBL/GenBank/DDBJ databases">
        <authorList>
            <person name="Jaros S."/>
            <person name="Januszkiewicz K."/>
            <person name="Wedrychowicz H."/>
        </authorList>
    </citation>
    <scope>NUCLEOTIDE SEQUENCE [LARGE SCALE GENOMIC DNA]</scope>
    <source>
        <strain evidence="4 5">DSM 19022</strain>
    </source>
</reference>
<dbReference type="AlphaFoldDB" id="A0A1M6GNG0"/>
<evidence type="ECO:0000256" key="2">
    <source>
        <dbReference type="SAM" id="Phobius"/>
    </source>
</evidence>
<organism evidence="4 5">
    <name type="scientific">Lutispora thermophila DSM 19022</name>
    <dbReference type="NCBI Taxonomy" id="1122184"/>
    <lineage>
        <taxon>Bacteria</taxon>
        <taxon>Bacillati</taxon>
        <taxon>Bacillota</taxon>
        <taxon>Clostridia</taxon>
        <taxon>Lutisporales</taxon>
        <taxon>Lutisporaceae</taxon>
        <taxon>Lutispora</taxon>
    </lineage>
</organism>
<dbReference type="STRING" id="1122184.SAMN02745176_02445"/>
<dbReference type="EMBL" id="FQZS01000016">
    <property type="protein sequence ID" value="SHJ11420.1"/>
    <property type="molecule type" value="Genomic_DNA"/>
</dbReference>
<protein>
    <recommendedName>
        <fullName evidence="3">DUF6305 domain-containing protein</fullName>
    </recommendedName>
</protein>
<keyword evidence="5" id="KW-1185">Reference proteome</keyword>
<proteinExistence type="predicted"/>
<feature type="domain" description="DUF6305" evidence="3">
    <location>
        <begin position="45"/>
        <end position="198"/>
    </location>
</feature>
<dbReference type="Pfam" id="PF19823">
    <property type="entry name" value="DUF6305"/>
    <property type="match status" value="1"/>
</dbReference>
<evidence type="ECO:0000313" key="4">
    <source>
        <dbReference type="EMBL" id="SHJ11420.1"/>
    </source>
</evidence>